<organism evidence="2">
    <name type="scientific">Florenciella parvula</name>
    <dbReference type="NCBI Taxonomy" id="236787"/>
    <lineage>
        <taxon>Eukaryota</taxon>
        <taxon>Sar</taxon>
        <taxon>Stramenopiles</taxon>
        <taxon>Ochrophyta</taxon>
        <taxon>Dictyochophyceae</taxon>
        <taxon>Florenciellales</taxon>
        <taxon>Florenciella</taxon>
    </lineage>
</organism>
<gene>
    <name evidence="2" type="ORF">FPAR1323_LOCUS8860</name>
</gene>
<comment type="similarity">
    <text evidence="1">Belongs to the E(R) family.</text>
</comment>
<dbReference type="InterPro" id="IPR000781">
    <property type="entry name" value="ERH"/>
</dbReference>
<evidence type="ECO:0008006" key="3">
    <source>
        <dbReference type="Google" id="ProtNLM"/>
    </source>
</evidence>
<dbReference type="InterPro" id="IPR035912">
    <property type="entry name" value="EHR_sf"/>
</dbReference>
<protein>
    <recommendedName>
        <fullName evidence="3">Enhancer of rudimentary homolog</fullName>
    </recommendedName>
</protein>
<evidence type="ECO:0000256" key="1">
    <source>
        <dbReference type="ARBA" id="ARBA00007491"/>
    </source>
</evidence>
<accession>A0A7S2C6V8</accession>
<dbReference type="PANTHER" id="PTHR12373:SF0">
    <property type="entry name" value="ENHANCER OF RUDIMENTARY HOMOLOG"/>
    <property type="match status" value="1"/>
</dbReference>
<dbReference type="Pfam" id="PF01133">
    <property type="entry name" value="ER"/>
    <property type="match status" value="1"/>
</dbReference>
<sequence length="103" mass="11764">MASYLNKTHTILLVSESRSSSSYQMFNKTTTALERVIKLYEQKLKEMNPQASNITYDISNLNEFIDSLYDITLMVLDERAGLYEGLSKADVKKCILAFLKNQA</sequence>
<reference evidence="2" key="1">
    <citation type="submission" date="2021-01" db="EMBL/GenBank/DDBJ databases">
        <authorList>
            <person name="Corre E."/>
            <person name="Pelletier E."/>
            <person name="Niang G."/>
            <person name="Scheremetjew M."/>
            <person name="Finn R."/>
            <person name="Kale V."/>
            <person name="Holt S."/>
            <person name="Cochrane G."/>
            <person name="Meng A."/>
            <person name="Brown T."/>
            <person name="Cohen L."/>
        </authorList>
    </citation>
    <scope>NUCLEOTIDE SEQUENCE</scope>
    <source>
        <strain evidence="2">RCC1693</strain>
    </source>
</reference>
<dbReference type="Gene3D" id="3.30.2260.10">
    <property type="entry name" value="Enhancer of rudimentary"/>
    <property type="match status" value="1"/>
</dbReference>
<dbReference type="AlphaFoldDB" id="A0A7S2C6V8"/>
<evidence type="ECO:0000313" key="2">
    <source>
        <dbReference type="EMBL" id="CAD9416657.1"/>
    </source>
</evidence>
<dbReference type="EMBL" id="HBGT01016601">
    <property type="protein sequence ID" value="CAD9416657.1"/>
    <property type="molecule type" value="Transcribed_RNA"/>
</dbReference>
<proteinExistence type="inferred from homology"/>
<dbReference type="PANTHER" id="PTHR12373">
    <property type="entry name" value="ENHANCER OF RUDIMENTARY ERH"/>
    <property type="match status" value="1"/>
</dbReference>
<dbReference type="SUPFAM" id="SSF143875">
    <property type="entry name" value="ERH-like"/>
    <property type="match status" value="1"/>
</dbReference>
<name>A0A7S2C6V8_9STRA</name>